<feature type="region of interest" description="Disordered" evidence="1">
    <location>
        <begin position="1"/>
        <end position="21"/>
    </location>
</feature>
<evidence type="ECO:0000256" key="1">
    <source>
        <dbReference type="SAM" id="MobiDB-lite"/>
    </source>
</evidence>
<evidence type="ECO:0000313" key="4">
    <source>
        <dbReference type="Proteomes" id="UP001200537"/>
    </source>
</evidence>
<dbReference type="EMBL" id="JAKNHJ010000001">
    <property type="protein sequence ID" value="MCG4617033.1"/>
    <property type="molecule type" value="Genomic_DNA"/>
</dbReference>
<dbReference type="AlphaFoldDB" id="A0AAJ1F751"/>
<evidence type="ECO:0000256" key="2">
    <source>
        <dbReference type="SAM" id="Phobius"/>
    </source>
</evidence>
<feature type="compositionally biased region" description="Polar residues" evidence="1">
    <location>
        <begin position="1"/>
        <end position="12"/>
    </location>
</feature>
<feature type="transmembrane region" description="Helical" evidence="2">
    <location>
        <begin position="41"/>
        <end position="62"/>
    </location>
</feature>
<evidence type="ECO:0008006" key="5">
    <source>
        <dbReference type="Google" id="ProtNLM"/>
    </source>
</evidence>
<dbReference type="Proteomes" id="UP001200537">
    <property type="component" value="Unassembled WGS sequence"/>
</dbReference>
<sequence length="140" mass="15170">MSNSAALRQTSPTRRRPVRAGNTTRLRVVGEEQTLKKRSPLMAKIVAAALVLVALIVSPMLINTQLAVISYQIHDDQVELAQIQEDNQRVQSQVNLKSSPEKVRKAALDAGYVPAGETGYVTLKTSKIEGGTPPVPVAKE</sequence>
<reference evidence="3" key="1">
    <citation type="submission" date="2022-01" db="EMBL/GenBank/DDBJ databases">
        <title>Collection of gut derived symbiotic bacterial strains cultured from healthy donors.</title>
        <authorList>
            <person name="Lin H."/>
            <person name="Kohout C."/>
            <person name="Waligurski E."/>
            <person name="Pamer E.G."/>
        </authorList>
    </citation>
    <scope>NUCLEOTIDE SEQUENCE</scope>
    <source>
        <strain evidence="3">DFI.7.46</strain>
    </source>
</reference>
<name>A0AAJ1F751_9ACTO</name>
<keyword evidence="2" id="KW-0812">Transmembrane</keyword>
<evidence type="ECO:0000313" key="3">
    <source>
        <dbReference type="EMBL" id="MCG4617033.1"/>
    </source>
</evidence>
<dbReference type="RefSeq" id="WP_024058620.1">
    <property type="nucleotide sequence ID" value="NZ_JAGZVZ010000003.1"/>
</dbReference>
<gene>
    <name evidence="3" type="ORF">L0M99_00790</name>
</gene>
<keyword evidence="2" id="KW-0472">Membrane</keyword>
<protein>
    <recommendedName>
        <fullName evidence="5">Cell division protein FtsL</fullName>
    </recommendedName>
</protein>
<organism evidence="3 4">
    <name type="scientific">Varibaculum cambriense</name>
    <dbReference type="NCBI Taxonomy" id="184870"/>
    <lineage>
        <taxon>Bacteria</taxon>
        <taxon>Bacillati</taxon>
        <taxon>Actinomycetota</taxon>
        <taxon>Actinomycetes</taxon>
        <taxon>Actinomycetales</taxon>
        <taxon>Actinomycetaceae</taxon>
        <taxon>Varibaculum</taxon>
    </lineage>
</organism>
<accession>A0AAJ1F751</accession>
<keyword evidence="2" id="KW-1133">Transmembrane helix</keyword>
<proteinExistence type="predicted"/>
<comment type="caution">
    <text evidence="3">The sequence shown here is derived from an EMBL/GenBank/DDBJ whole genome shotgun (WGS) entry which is preliminary data.</text>
</comment>